<organism evidence="2 3">
    <name type="scientific">Caproiciproducens galactitolivorans</name>
    <dbReference type="NCBI Taxonomy" id="642589"/>
    <lineage>
        <taxon>Bacteria</taxon>
        <taxon>Bacillati</taxon>
        <taxon>Bacillota</taxon>
        <taxon>Clostridia</taxon>
        <taxon>Eubacteriales</taxon>
        <taxon>Acutalibacteraceae</taxon>
        <taxon>Caproiciproducens</taxon>
    </lineage>
</organism>
<evidence type="ECO:0000259" key="1">
    <source>
        <dbReference type="Pfam" id="PF01695"/>
    </source>
</evidence>
<dbReference type="RefSeq" id="WP_268059239.1">
    <property type="nucleotide sequence ID" value="NZ_JAPOHA010000018.1"/>
</dbReference>
<evidence type="ECO:0000313" key="2">
    <source>
        <dbReference type="EMBL" id="MCY1715202.1"/>
    </source>
</evidence>
<dbReference type="InterPro" id="IPR002611">
    <property type="entry name" value="IstB_ATP-bd"/>
</dbReference>
<keyword evidence="3" id="KW-1185">Reference proteome</keyword>
<keyword evidence="2" id="KW-0547">Nucleotide-binding</keyword>
<dbReference type="InterPro" id="IPR027417">
    <property type="entry name" value="P-loop_NTPase"/>
</dbReference>
<evidence type="ECO:0000313" key="3">
    <source>
        <dbReference type="Proteomes" id="UP001082703"/>
    </source>
</evidence>
<dbReference type="PANTHER" id="PTHR30050">
    <property type="entry name" value="CHROMOSOMAL REPLICATION INITIATOR PROTEIN DNAA"/>
    <property type="match status" value="1"/>
</dbReference>
<sequence length="236" mass="27384">MTGYDCPICKNKGVTYFLENGYEKSRECKCMAIRRSIWNIKKSGLKNLLQKYTFDNFKAADEWQRDFKADAQRFVTDHNGKWFYAGGQVGAGKTHICTAIVQAFLKKGIAARYMLWRDEVVRLKAIVNDDEEYAKAINPLKTVPVLYIDDFFKTGDELDRYGNIVKKRPTQGDINVAFELLNYRYNNDQLVTIISSERTIEEILSCDEAVGSRIYQRTKDYCWVLTAPKAKNYRLM</sequence>
<protein>
    <submittedName>
        <fullName evidence="2">ATP-binding protein</fullName>
    </submittedName>
</protein>
<comment type="caution">
    <text evidence="2">The sequence shown here is derived from an EMBL/GenBank/DDBJ whole genome shotgun (WGS) entry which is preliminary data.</text>
</comment>
<dbReference type="GO" id="GO:0005524">
    <property type="term" value="F:ATP binding"/>
    <property type="evidence" value="ECO:0007669"/>
    <property type="project" value="UniProtKB-KW"/>
</dbReference>
<gene>
    <name evidence="2" type="ORF">OUY18_13185</name>
</gene>
<dbReference type="Pfam" id="PF01695">
    <property type="entry name" value="IstB_IS21"/>
    <property type="match status" value="1"/>
</dbReference>
<dbReference type="Gene3D" id="3.40.50.300">
    <property type="entry name" value="P-loop containing nucleotide triphosphate hydrolases"/>
    <property type="match status" value="1"/>
</dbReference>
<dbReference type="SUPFAM" id="SSF52540">
    <property type="entry name" value="P-loop containing nucleoside triphosphate hydrolases"/>
    <property type="match status" value="1"/>
</dbReference>
<dbReference type="PANTHER" id="PTHR30050:SF10">
    <property type="entry name" value="PHAGE-LIKE ELEMENT PBSX PROTEIN XKDC"/>
    <property type="match status" value="1"/>
</dbReference>
<feature type="domain" description="IstB-like ATP-binding" evidence="1">
    <location>
        <begin position="49"/>
        <end position="226"/>
    </location>
</feature>
<keyword evidence="2" id="KW-0067">ATP-binding</keyword>
<dbReference type="Proteomes" id="UP001082703">
    <property type="component" value="Unassembled WGS sequence"/>
</dbReference>
<proteinExistence type="predicted"/>
<dbReference type="EMBL" id="JAPOHA010000018">
    <property type="protein sequence ID" value="MCY1715202.1"/>
    <property type="molecule type" value="Genomic_DNA"/>
</dbReference>
<accession>A0ABT4BWD0</accession>
<name>A0ABT4BWD0_9FIRM</name>
<reference evidence="2 3" key="1">
    <citation type="submission" date="2022-11" db="EMBL/GenBank/DDBJ databases">
        <authorList>
            <person name="Caiyu Z."/>
        </authorList>
    </citation>
    <scope>NUCLEOTIDE SEQUENCE [LARGE SCALE GENOMIC DNA]</scope>
    <source>
        <strain evidence="2 3">YR-4</strain>
    </source>
</reference>